<dbReference type="SMART" id="SM00797">
    <property type="entry name" value="AHS2"/>
    <property type="match status" value="1"/>
</dbReference>
<evidence type="ECO:0000256" key="2">
    <source>
        <dbReference type="ARBA" id="ARBA00022801"/>
    </source>
</evidence>
<dbReference type="Gene3D" id="2.40.100.10">
    <property type="entry name" value="Cyclophilin-like"/>
    <property type="match status" value="1"/>
</dbReference>
<evidence type="ECO:0000256" key="3">
    <source>
        <dbReference type="ARBA" id="ARBA00022840"/>
    </source>
</evidence>
<comment type="caution">
    <text evidence="5">The sequence shown here is derived from an EMBL/GenBank/DDBJ whole genome shotgun (WGS) entry which is preliminary data.</text>
</comment>
<dbReference type="RefSeq" id="WP_127787817.1">
    <property type="nucleotide sequence ID" value="NZ_SACL01000004.1"/>
</dbReference>
<dbReference type="InterPro" id="IPR029000">
    <property type="entry name" value="Cyclophilin-like_dom_sf"/>
</dbReference>
<dbReference type="Proteomes" id="UP000282957">
    <property type="component" value="Unassembled WGS sequence"/>
</dbReference>
<keyword evidence="2" id="KW-0378">Hydrolase</keyword>
<feature type="domain" description="Carboxyltransferase" evidence="4">
    <location>
        <begin position="26"/>
        <end position="305"/>
    </location>
</feature>
<accession>A0A437ME47</accession>
<dbReference type="Pfam" id="PF02626">
    <property type="entry name" value="CT_A_B"/>
    <property type="match status" value="1"/>
</dbReference>
<keyword evidence="1" id="KW-0547">Nucleotide-binding</keyword>
<proteinExistence type="predicted"/>
<dbReference type="InterPro" id="IPR003778">
    <property type="entry name" value="CT_A_B"/>
</dbReference>
<dbReference type="PANTHER" id="PTHR43309">
    <property type="entry name" value="5-OXOPROLINASE SUBUNIT C"/>
    <property type="match status" value="1"/>
</dbReference>
<sequence length="315" mass="33571">MSDFLDVIEPGLFTTVQDRGRLGFMDIGVAPSGALDALSLRSANALVGNDHGEGALEMCRLGGRFRVATDSLRFAFAGAEGRLTLDDEPIAFWRSHVARRGQVIHLAAIRGNVAYMAVQGGFAIEPVLGSLSTYTRSAIGGFKGRRLHAEDRLPLNQPEANPGHDLALPHPVPAERGRALRVVLGPHQEMFTDAAIRTLLTTPYTVTRDADRIGVRLEGAALEHAGAKEIVSDANTTGCMQVPGNGQPIALMADRHSCGGYPKIATIITADMHRLGQAVPGTTLRFEAVAVEQAEAAAFMLAEAEAATFGRMRDV</sequence>
<dbReference type="NCBIfam" id="TIGR00724">
    <property type="entry name" value="urea_amlyse_rel"/>
    <property type="match status" value="1"/>
</dbReference>
<protein>
    <submittedName>
        <fullName evidence="5">Biotin-dependent carboxyltransferase</fullName>
    </submittedName>
</protein>
<evidence type="ECO:0000259" key="4">
    <source>
        <dbReference type="SMART" id="SM00797"/>
    </source>
</evidence>
<keyword evidence="5" id="KW-0808">Transferase</keyword>
<dbReference type="EMBL" id="SACL01000004">
    <property type="protein sequence ID" value="RVT95882.1"/>
    <property type="molecule type" value="Genomic_DNA"/>
</dbReference>
<dbReference type="SUPFAM" id="SSF50891">
    <property type="entry name" value="Cyclophilin-like"/>
    <property type="match status" value="1"/>
</dbReference>
<reference evidence="5 6" key="1">
    <citation type="submission" date="2019-01" db="EMBL/GenBank/DDBJ databases">
        <authorList>
            <person name="Chen W.-M."/>
        </authorList>
    </citation>
    <scope>NUCLEOTIDE SEQUENCE [LARGE SCALE GENOMIC DNA]</scope>
    <source>
        <strain evidence="5 6">CCP-6</strain>
    </source>
</reference>
<dbReference type="GO" id="GO:0005524">
    <property type="term" value="F:ATP binding"/>
    <property type="evidence" value="ECO:0007669"/>
    <property type="project" value="UniProtKB-KW"/>
</dbReference>
<evidence type="ECO:0000313" key="5">
    <source>
        <dbReference type="EMBL" id="RVT95882.1"/>
    </source>
</evidence>
<dbReference type="OrthoDB" id="9768696at2"/>
<dbReference type="GO" id="GO:0016787">
    <property type="term" value="F:hydrolase activity"/>
    <property type="evidence" value="ECO:0007669"/>
    <property type="project" value="UniProtKB-KW"/>
</dbReference>
<keyword evidence="6" id="KW-1185">Reference proteome</keyword>
<dbReference type="AlphaFoldDB" id="A0A437ME47"/>
<dbReference type="PANTHER" id="PTHR43309:SF5">
    <property type="entry name" value="5-OXOPROLINASE SUBUNIT C"/>
    <property type="match status" value="1"/>
</dbReference>
<organism evidence="5 6">
    <name type="scientific">Rhodovarius crocodyli</name>
    <dbReference type="NCBI Taxonomy" id="1979269"/>
    <lineage>
        <taxon>Bacteria</taxon>
        <taxon>Pseudomonadati</taxon>
        <taxon>Pseudomonadota</taxon>
        <taxon>Alphaproteobacteria</taxon>
        <taxon>Acetobacterales</taxon>
        <taxon>Roseomonadaceae</taxon>
        <taxon>Rhodovarius</taxon>
    </lineage>
</organism>
<dbReference type="InterPro" id="IPR052708">
    <property type="entry name" value="PxpC"/>
</dbReference>
<evidence type="ECO:0000256" key="1">
    <source>
        <dbReference type="ARBA" id="ARBA00022741"/>
    </source>
</evidence>
<dbReference type="GO" id="GO:0016740">
    <property type="term" value="F:transferase activity"/>
    <property type="evidence" value="ECO:0007669"/>
    <property type="project" value="UniProtKB-KW"/>
</dbReference>
<gene>
    <name evidence="5" type="ORF">EOD42_12130</name>
</gene>
<evidence type="ECO:0000313" key="6">
    <source>
        <dbReference type="Proteomes" id="UP000282957"/>
    </source>
</evidence>
<name>A0A437ME47_9PROT</name>
<keyword evidence="3" id="KW-0067">ATP-binding</keyword>